<keyword evidence="1" id="KW-0472">Membrane</keyword>
<reference evidence="2" key="2">
    <citation type="submission" date="2020-05" db="UniProtKB">
        <authorList>
            <consortium name="EnsemblMetazoa"/>
        </authorList>
    </citation>
    <scope>IDENTIFICATION</scope>
    <source>
        <strain evidence="2">IAEA</strain>
    </source>
</reference>
<dbReference type="AlphaFoldDB" id="A0A1A9ZIW7"/>
<proteinExistence type="predicted"/>
<keyword evidence="1" id="KW-1133">Transmembrane helix</keyword>
<feature type="transmembrane region" description="Helical" evidence="1">
    <location>
        <begin position="52"/>
        <end position="76"/>
    </location>
</feature>
<keyword evidence="3" id="KW-1185">Reference proteome</keyword>
<evidence type="ECO:0000313" key="2">
    <source>
        <dbReference type="EnsemblMetazoa" id="GPAI016142-PA"/>
    </source>
</evidence>
<organism evidence="2 3">
    <name type="scientific">Glossina pallidipes</name>
    <name type="common">Tsetse fly</name>
    <dbReference type="NCBI Taxonomy" id="7398"/>
    <lineage>
        <taxon>Eukaryota</taxon>
        <taxon>Metazoa</taxon>
        <taxon>Ecdysozoa</taxon>
        <taxon>Arthropoda</taxon>
        <taxon>Hexapoda</taxon>
        <taxon>Insecta</taxon>
        <taxon>Pterygota</taxon>
        <taxon>Neoptera</taxon>
        <taxon>Endopterygota</taxon>
        <taxon>Diptera</taxon>
        <taxon>Brachycera</taxon>
        <taxon>Muscomorpha</taxon>
        <taxon>Hippoboscoidea</taxon>
        <taxon>Glossinidae</taxon>
        <taxon>Glossina</taxon>
    </lineage>
</organism>
<dbReference type="EnsemblMetazoa" id="GPAI016142-RA">
    <property type="protein sequence ID" value="GPAI016142-PA"/>
    <property type="gene ID" value="GPAI016142"/>
</dbReference>
<dbReference type="VEuPathDB" id="VectorBase:GPAI016142"/>
<evidence type="ECO:0000313" key="3">
    <source>
        <dbReference type="Proteomes" id="UP000092445"/>
    </source>
</evidence>
<name>A0A1A9ZIW7_GLOPL</name>
<protein>
    <submittedName>
        <fullName evidence="2">Uncharacterized protein</fullName>
    </submittedName>
</protein>
<accession>A0A1A9ZIW7</accession>
<evidence type="ECO:0000256" key="1">
    <source>
        <dbReference type="SAM" id="Phobius"/>
    </source>
</evidence>
<reference evidence="3" key="1">
    <citation type="submission" date="2014-03" db="EMBL/GenBank/DDBJ databases">
        <authorList>
            <person name="Aksoy S."/>
            <person name="Warren W."/>
            <person name="Wilson R.K."/>
        </authorList>
    </citation>
    <scope>NUCLEOTIDE SEQUENCE [LARGE SCALE GENOMIC DNA]</scope>
    <source>
        <strain evidence="3">IAEA</strain>
    </source>
</reference>
<sequence>MAEAASQSTQSRENIKLKSITLQSAPWPIHSGNHLLTRSHCRLDFEIRFNVLLPGSMAIVLKVFVVVANLLVLAFAQDVVDFLLKVFFKVATDFSVVDDDDELELEVLLEPKFKALIFGIAPVAL</sequence>
<dbReference type="Proteomes" id="UP000092445">
    <property type="component" value="Unassembled WGS sequence"/>
</dbReference>
<keyword evidence="1" id="KW-0812">Transmembrane</keyword>